<comment type="caution">
    <text evidence="6">The sequence shown here is derived from an EMBL/GenBank/DDBJ whole genome shotgun (WGS) entry which is preliminary data.</text>
</comment>
<dbReference type="PANTHER" id="PTHR31361">
    <property type="entry name" value="BETA-GLUCAN SYNTHESIS-ASSOCIATED PROTEIN KRE6-RELATED"/>
    <property type="match status" value="1"/>
</dbReference>
<keyword evidence="2" id="KW-0472">Membrane</keyword>
<keyword evidence="4" id="KW-0961">Cell wall biogenesis/degradation</keyword>
<dbReference type="InterPro" id="IPR013320">
    <property type="entry name" value="ConA-like_dom_sf"/>
</dbReference>
<name>A0A2P4XX46_9STRA</name>
<dbReference type="EMBL" id="NCKW01007356">
    <property type="protein sequence ID" value="POM70144.1"/>
    <property type="molecule type" value="Genomic_DNA"/>
</dbReference>
<evidence type="ECO:0000256" key="2">
    <source>
        <dbReference type="ARBA" id="ARBA00023136"/>
    </source>
</evidence>
<dbReference type="GO" id="GO:0006078">
    <property type="term" value="P:(1-&gt;6)-beta-D-glucan biosynthetic process"/>
    <property type="evidence" value="ECO:0007669"/>
    <property type="project" value="TreeGrafter"/>
</dbReference>
<dbReference type="AlphaFoldDB" id="A0A2P4XX46"/>
<dbReference type="GO" id="GO:0071555">
    <property type="term" value="P:cell wall organization"/>
    <property type="evidence" value="ECO:0007669"/>
    <property type="project" value="UniProtKB-KW"/>
</dbReference>
<dbReference type="GO" id="GO:0005886">
    <property type="term" value="C:plasma membrane"/>
    <property type="evidence" value="ECO:0007669"/>
    <property type="project" value="TreeGrafter"/>
</dbReference>
<evidence type="ECO:0000256" key="4">
    <source>
        <dbReference type="ARBA" id="ARBA00023316"/>
    </source>
</evidence>
<dbReference type="Proteomes" id="UP000237271">
    <property type="component" value="Unassembled WGS sequence"/>
</dbReference>
<dbReference type="Pfam" id="PF03935">
    <property type="entry name" value="SKN1_KRE6_Sbg1"/>
    <property type="match status" value="1"/>
</dbReference>
<keyword evidence="7" id="KW-1185">Reference proteome</keyword>
<feature type="chain" id="PRO_5015149433" evidence="5">
    <location>
        <begin position="25"/>
        <end position="184"/>
    </location>
</feature>
<evidence type="ECO:0000313" key="6">
    <source>
        <dbReference type="EMBL" id="POM70144.1"/>
    </source>
</evidence>
<dbReference type="GO" id="GO:0005789">
    <property type="term" value="C:endoplasmic reticulum membrane"/>
    <property type="evidence" value="ECO:0007669"/>
    <property type="project" value="TreeGrafter"/>
</dbReference>
<dbReference type="InterPro" id="IPR005629">
    <property type="entry name" value="Skn1/Kre6/Sbg1"/>
</dbReference>
<evidence type="ECO:0000256" key="5">
    <source>
        <dbReference type="SAM" id="SignalP"/>
    </source>
</evidence>
<sequence>MWFKRPVVCALIVAWTSSIASVTAKNATTSGTTYPTKSGVRTWVDPATPDDRQTYISSRGRTWDLVMSDEFNVANRSFRPGDDHIWTSLEKPDGVNGALELYSHNMTSTMCDDDGTCYFYIKAVDEVNVIHVYNMYTHPPGYVDAYFFYRAAMVQSWNKFCFQGGMLEVRAQLPGAVSEASGNP</sequence>
<evidence type="ECO:0000256" key="3">
    <source>
        <dbReference type="ARBA" id="ARBA00023180"/>
    </source>
</evidence>
<dbReference type="Gene3D" id="2.60.120.200">
    <property type="match status" value="1"/>
</dbReference>
<dbReference type="OrthoDB" id="412647at2759"/>
<dbReference type="PANTHER" id="PTHR31361:SF1">
    <property type="entry name" value="BETA-GLUCAN SYNTHESIS-ASSOCIATED PROTEIN KRE6-RELATED"/>
    <property type="match status" value="1"/>
</dbReference>
<dbReference type="GO" id="GO:0015926">
    <property type="term" value="F:glucosidase activity"/>
    <property type="evidence" value="ECO:0007669"/>
    <property type="project" value="TreeGrafter"/>
</dbReference>
<evidence type="ECO:0000256" key="1">
    <source>
        <dbReference type="ARBA" id="ARBA00004370"/>
    </source>
</evidence>
<comment type="subcellular location">
    <subcellularLocation>
        <location evidence="1">Membrane</location>
    </subcellularLocation>
</comment>
<keyword evidence="3" id="KW-0325">Glycoprotein</keyword>
<reference evidence="6 7" key="1">
    <citation type="journal article" date="2017" name="Genome Biol. Evol.">
        <title>Phytophthora megakarya and P. palmivora, closely related causal agents of cacao black pod rot, underwent increases in genome sizes and gene numbers by different mechanisms.</title>
        <authorList>
            <person name="Ali S.S."/>
            <person name="Shao J."/>
            <person name="Lary D.J."/>
            <person name="Kronmiller B."/>
            <person name="Shen D."/>
            <person name="Strem M.D."/>
            <person name="Amoako-Attah I."/>
            <person name="Akrofi A.Y."/>
            <person name="Begoude B.A."/>
            <person name="Ten Hoopen G.M."/>
            <person name="Coulibaly K."/>
            <person name="Kebe B.I."/>
            <person name="Melnick R.L."/>
            <person name="Guiltinan M.J."/>
            <person name="Tyler B.M."/>
            <person name="Meinhardt L.W."/>
            <person name="Bailey B.A."/>
        </authorList>
    </citation>
    <scope>NUCLEOTIDE SEQUENCE [LARGE SCALE GENOMIC DNA]</scope>
    <source>
        <strain evidence="7">sbr112.9</strain>
    </source>
</reference>
<accession>A0A2P4XX46</accession>
<dbReference type="SUPFAM" id="SSF49899">
    <property type="entry name" value="Concanavalin A-like lectins/glucanases"/>
    <property type="match status" value="1"/>
</dbReference>
<protein>
    <submittedName>
        <fullName evidence="6">Beta-glucan synthesis-associated protein</fullName>
    </submittedName>
</protein>
<organism evidence="6 7">
    <name type="scientific">Phytophthora palmivora</name>
    <dbReference type="NCBI Taxonomy" id="4796"/>
    <lineage>
        <taxon>Eukaryota</taxon>
        <taxon>Sar</taxon>
        <taxon>Stramenopiles</taxon>
        <taxon>Oomycota</taxon>
        <taxon>Peronosporomycetes</taxon>
        <taxon>Peronosporales</taxon>
        <taxon>Peronosporaceae</taxon>
        <taxon>Phytophthora</taxon>
    </lineage>
</organism>
<proteinExistence type="predicted"/>
<gene>
    <name evidence="6" type="ORF">PHPALM_13466</name>
</gene>
<feature type="signal peptide" evidence="5">
    <location>
        <begin position="1"/>
        <end position="24"/>
    </location>
</feature>
<keyword evidence="5" id="KW-0732">Signal</keyword>
<feature type="non-terminal residue" evidence="6">
    <location>
        <position position="184"/>
    </location>
</feature>
<evidence type="ECO:0000313" key="7">
    <source>
        <dbReference type="Proteomes" id="UP000237271"/>
    </source>
</evidence>